<dbReference type="InterPro" id="IPR006553">
    <property type="entry name" value="Leu-rich_rpt_Cys-con_subtyp"/>
</dbReference>
<reference evidence="3" key="1">
    <citation type="journal article" date="2023" name="PLoS Negl. Trop. Dis.">
        <title>A genome sequence for Biomphalaria pfeifferi, the major vector snail for the human-infecting parasite Schistosoma mansoni.</title>
        <authorList>
            <person name="Bu L."/>
            <person name="Lu L."/>
            <person name="Laidemitt M.R."/>
            <person name="Zhang S.M."/>
            <person name="Mutuku M."/>
            <person name="Mkoji G."/>
            <person name="Steinauer M."/>
            <person name="Loker E.S."/>
        </authorList>
    </citation>
    <scope>NUCLEOTIDE SEQUENCE</scope>
    <source>
        <strain evidence="3">KasaAsao</strain>
    </source>
</reference>
<dbReference type="SMART" id="SM00367">
    <property type="entry name" value="LRR_CC"/>
    <property type="match status" value="6"/>
</dbReference>
<keyword evidence="4" id="KW-1185">Reference proteome</keyword>
<dbReference type="SUPFAM" id="SSF81383">
    <property type="entry name" value="F-box domain"/>
    <property type="match status" value="1"/>
</dbReference>
<reference evidence="3" key="2">
    <citation type="submission" date="2023-04" db="EMBL/GenBank/DDBJ databases">
        <authorList>
            <person name="Bu L."/>
            <person name="Lu L."/>
            <person name="Laidemitt M.R."/>
            <person name="Zhang S.M."/>
            <person name="Mutuku M."/>
            <person name="Mkoji G."/>
            <person name="Steinauer M."/>
            <person name="Loker E.S."/>
        </authorList>
    </citation>
    <scope>NUCLEOTIDE SEQUENCE</scope>
    <source>
        <strain evidence="3">KasaAsao</strain>
        <tissue evidence="3">Whole Snail</tissue>
    </source>
</reference>
<accession>A0AAD8BBW8</accession>
<evidence type="ECO:0000256" key="1">
    <source>
        <dbReference type="ARBA" id="ARBA00022786"/>
    </source>
</evidence>
<evidence type="ECO:0000313" key="3">
    <source>
        <dbReference type="EMBL" id="KAK0051837.1"/>
    </source>
</evidence>
<dbReference type="GO" id="GO:0005737">
    <property type="term" value="C:cytoplasm"/>
    <property type="evidence" value="ECO:0007669"/>
    <property type="project" value="TreeGrafter"/>
</dbReference>
<dbReference type="InterPro" id="IPR057207">
    <property type="entry name" value="FBXL15_LRR"/>
</dbReference>
<gene>
    <name evidence="3" type="ORF">Bpfe_018844</name>
</gene>
<dbReference type="Pfam" id="PF25372">
    <property type="entry name" value="DUF7885"/>
    <property type="match status" value="1"/>
</dbReference>
<dbReference type="InterPro" id="IPR032675">
    <property type="entry name" value="LRR_dom_sf"/>
</dbReference>
<dbReference type="InterPro" id="IPR050648">
    <property type="entry name" value="F-box_LRR-repeat"/>
</dbReference>
<dbReference type="Proteomes" id="UP001233172">
    <property type="component" value="Unassembled WGS sequence"/>
</dbReference>
<protein>
    <submittedName>
        <fullName evidence="3">F-box/LRR-repeat protein 15</fullName>
    </submittedName>
</protein>
<proteinExistence type="predicted"/>
<keyword evidence="1" id="KW-0833">Ubl conjugation pathway</keyword>
<feature type="domain" description="F-box/LRR-repeat protein 15-like leucin rich repeat" evidence="2">
    <location>
        <begin position="137"/>
        <end position="277"/>
    </location>
</feature>
<comment type="caution">
    <text evidence="3">The sequence shown here is derived from an EMBL/GenBank/DDBJ whole genome shotgun (WGS) entry which is preliminary data.</text>
</comment>
<dbReference type="InterPro" id="IPR036047">
    <property type="entry name" value="F-box-like_dom_sf"/>
</dbReference>
<dbReference type="PANTHER" id="PTHR13382">
    <property type="entry name" value="MITOCHONDRIAL ATP SYNTHASE COUPLING FACTOR B"/>
    <property type="match status" value="1"/>
</dbReference>
<evidence type="ECO:0000259" key="2">
    <source>
        <dbReference type="Pfam" id="PF25372"/>
    </source>
</evidence>
<sequence length="338" mass="38325">MAFKNLDNDRLELDLSESEIKLHENLTFNERTPNISAKKSDLSSGLSESTYFDSISLLDLPWEQVLCNYLLPYLSIKDLFRLRLVSTGFRDLIQTHFGLQFHVNTCSLGDHFSSKAFQIMTRNNIYLRSLCVRGAKSWLNSETILPIISSNPHLEKIDLTGCSALSGPVIYSIGVNCKYLKHLCLKDCVWLVGDNFLSFMNTPLCLELLDLSGCWNLDDNLIVQLVQFTPSIKHLLLANLFGLTDRAVGAIAHSCPELINFSVRSCWRVTDNSIKLISHYCPKLKALQVRECRDITEESLTYLRSKKVRIDKAAPPGLNLNRLDLQQINSNARINMVL</sequence>
<dbReference type="CDD" id="cd22126">
    <property type="entry name" value="F-box_FBXL15"/>
    <property type="match status" value="1"/>
</dbReference>
<dbReference type="Gene3D" id="3.80.10.10">
    <property type="entry name" value="Ribonuclease Inhibitor"/>
    <property type="match status" value="2"/>
</dbReference>
<dbReference type="AlphaFoldDB" id="A0AAD8BBW8"/>
<dbReference type="EMBL" id="JASAOG010000100">
    <property type="protein sequence ID" value="KAK0051837.1"/>
    <property type="molecule type" value="Genomic_DNA"/>
</dbReference>
<name>A0AAD8BBW8_BIOPF</name>
<evidence type="ECO:0000313" key="4">
    <source>
        <dbReference type="Proteomes" id="UP001233172"/>
    </source>
</evidence>
<organism evidence="3 4">
    <name type="scientific">Biomphalaria pfeifferi</name>
    <name type="common">Bloodfluke planorb</name>
    <name type="synonym">Freshwater snail</name>
    <dbReference type="NCBI Taxonomy" id="112525"/>
    <lineage>
        <taxon>Eukaryota</taxon>
        <taxon>Metazoa</taxon>
        <taxon>Spiralia</taxon>
        <taxon>Lophotrochozoa</taxon>
        <taxon>Mollusca</taxon>
        <taxon>Gastropoda</taxon>
        <taxon>Heterobranchia</taxon>
        <taxon>Euthyneura</taxon>
        <taxon>Panpulmonata</taxon>
        <taxon>Hygrophila</taxon>
        <taxon>Lymnaeoidea</taxon>
        <taxon>Planorbidae</taxon>
        <taxon>Biomphalaria</taxon>
    </lineage>
</organism>
<dbReference type="SUPFAM" id="SSF52047">
    <property type="entry name" value="RNI-like"/>
    <property type="match status" value="1"/>
</dbReference>